<dbReference type="GO" id="GO:0003700">
    <property type="term" value="F:DNA-binding transcription factor activity"/>
    <property type="evidence" value="ECO:0007669"/>
    <property type="project" value="InterPro"/>
</dbReference>
<dbReference type="PRINTS" id="PR00035">
    <property type="entry name" value="HTHGNTR"/>
</dbReference>
<dbReference type="InterPro" id="IPR000524">
    <property type="entry name" value="Tscrpt_reg_HTH_GntR"/>
</dbReference>
<dbReference type="STRING" id="485913.Krac_0940"/>
<feature type="domain" description="HTH gntR-type" evidence="4">
    <location>
        <begin position="11"/>
        <end position="79"/>
    </location>
</feature>
<dbReference type="InParanoid" id="D6U5T7"/>
<dbReference type="InterPro" id="IPR008920">
    <property type="entry name" value="TF_FadR/GntR_C"/>
</dbReference>
<dbReference type="eggNOG" id="COG2186">
    <property type="taxonomic scope" value="Bacteria"/>
</dbReference>
<dbReference type="InterPro" id="IPR036388">
    <property type="entry name" value="WH-like_DNA-bd_sf"/>
</dbReference>
<dbReference type="PANTHER" id="PTHR43537:SF44">
    <property type="entry name" value="GNTR FAMILY REGULATORY PROTEIN"/>
    <property type="match status" value="1"/>
</dbReference>
<organism evidence="5 6">
    <name type="scientific">Ktedonobacter racemifer DSM 44963</name>
    <dbReference type="NCBI Taxonomy" id="485913"/>
    <lineage>
        <taxon>Bacteria</taxon>
        <taxon>Bacillati</taxon>
        <taxon>Chloroflexota</taxon>
        <taxon>Ktedonobacteria</taxon>
        <taxon>Ktedonobacterales</taxon>
        <taxon>Ktedonobacteraceae</taxon>
        <taxon>Ktedonobacter</taxon>
    </lineage>
</organism>
<sequence length="243" mass="27078">MAKEFPALERASLYKQVARQIGLSIIRRDYLPGEALASEPELSVQLNVSRTVLREALKTLSAKGLVEARPKIGTRVLPRARWNLLDPEILAWHYEAGPDTEFLRALSEVRLMLEPMAARLAADRATEEEIAEIAHCCQEMAAVTDDAEKYIAIDLHFHLLICDAAHNELLRSIMQTLSQAMRASRLVTAQIPGGNREAMPLHTNIVQAIQQRDGSAAELAARTLIELTMQDISRVLEGEPVRE</sequence>
<evidence type="ECO:0000256" key="2">
    <source>
        <dbReference type="ARBA" id="ARBA00023125"/>
    </source>
</evidence>
<dbReference type="InterPro" id="IPR011711">
    <property type="entry name" value="GntR_C"/>
</dbReference>
<comment type="caution">
    <text evidence="5">The sequence shown here is derived from an EMBL/GenBank/DDBJ whole genome shotgun (WGS) entry which is preliminary data.</text>
</comment>
<evidence type="ECO:0000256" key="1">
    <source>
        <dbReference type="ARBA" id="ARBA00023015"/>
    </source>
</evidence>
<evidence type="ECO:0000259" key="4">
    <source>
        <dbReference type="PROSITE" id="PS50949"/>
    </source>
</evidence>
<dbReference type="Pfam" id="PF00392">
    <property type="entry name" value="GntR"/>
    <property type="match status" value="1"/>
</dbReference>
<reference evidence="5 6" key="1">
    <citation type="journal article" date="2011" name="Stand. Genomic Sci.">
        <title>Non-contiguous finished genome sequence and contextual data of the filamentous soil bacterium Ktedonobacter racemifer type strain (SOSP1-21).</title>
        <authorList>
            <person name="Chang Y.J."/>
            <person name="Land M."/>
            <person name="Hauser L."/>
            <person name="Chertkov O."/>
            <person name="Del Rio T.G."/>
            <person name="Nolan M."/>
            <person name="Copeland A."/>
            <person name="Tice H."/>
            <person name="Cheng J.F."/>
            <person name="Lucas S."/>
            <person name="Han C."/>
            <person name="Goodwin L."/>
            <person name="Pitluck S."/>
            <person name="Ivanova N."/>
            <person name="Ovchinikova G."/>
            <person name="Pati A."/>
            <person name="Chen A."/>
            <person name="Palaniappan K."/>
            <person name="Mavromatis K."/>
            <person name="Liolios K."/>
            <person name="Brettin T."/>
            <person name="Fiebig A."/>
            <person name="Rohde M."/>
            <person name="Abt B."/>
            <person name="Goker M."/>
            <person name="Detter J.C."/>
            <person name="Woyke T."/>
            <person name="Bristow J."/>
            <person name="Eisen J.A."/>
            <person name="Markowitz V."/>
            <person name="Hugenholtz P."/>
            <person name="Kyrpides N.C."/>
            <person name="Klenk H.P."/>
            <person name="Lapidus A."/>
        </authorList>
    </citation>
    <scope>NUCLEOTIDE SEQUENCE [LARGE SCALE GENOMIC DNA]</scope>
    <source>
        <strain evidence="6">DSM 44963</strain>
    </source>
</reference>
<dbReference type="SMART" id="SM00345">
    <property type="entry name" value="HTH_GNTR"/>
    <property type="match status" value="1"/>
</dbReference>
<dbReference type="PANTHER" id="PTHR43537">
    <property type="entry name" value="TRANSCRIPTIONAL REGULATOR, GNTR FAMILY"/>
    <property type="match status" value="1"/>
</dbReference>
<evidence type="ECO:0000313" key="5">
    <source>
        <dbReference type="EMBL" id="EFH80348.1"/>
    </source>
</evidence>
<dbReference type="CDD" id="cd07377">
    <property type="entry name" value="WHTH_GntR"/>
    <property type="match status" value="1"/>
</dbReference>
<evidence type="ECO:0000256" key="3">
    <source>
        <dbReference type="ARBA" id="ARBA00023163"/>
    </source>
</evidence>
<dbReference type="PROSITE" id="PS50949">
    <property type="entry name" value="HTH_GNTR"/>
    <property type="match status" value="1"/>
</dbReference>
<protein>
    <submittedName>
        <fullName evidence="5">GntR domain protein</fullName>
    </submittedName>
</protein>
<dbReference type="Gene3D" id="1.10.10.10">
    <property type="entry name" value="Winged helix-like DNA-binding domain superfamily/Winged helix DNA-binding domain"/>
    <property type="match status" value="1"/>
</dbReference>
<keyword evidence="6" id="KW-1185">Reference proteome</keyword>
<dbReference type="InterPro" id="IPR036390">
    <property type="entry name" value="WH_DNA-bd_sf"/>
</dbReference>
<evidence type="ECO:0000313" key="6">
    <source>
        <dbReference type="Proteomes" id="UP000004508"/>
    </source>
</evidence>
<name>D6U5T7_KTERA</name>
<dbReference type="Proteomes" id="UP000004508">
    <property type="component" value="Unassembled WGS sequence"/>
</dbReference>
<proteinExistence type="predicted"/>
<keyword evidence="3" id="KW-0804">Transcription</keyword>
<dbReference type="Gene3D" id="1.20.120.530">
    <property type="entry name" value="GntR ligand-binding domain-like"/>
    <property type="match status" value="1"/>
</dbReference>
<keyword evidence="2" id="KW-0238">DNA-binding</keyword>
<dbReference type="GO" id="GO:0003677">
    <property type="term" value="F:DNA binding"/>
    <property type="evidence" value="ECO:0007669"/>
    <property type="project" value="UniProtKB-KW"/>
</dbReference>
<dbReference type="EMBL" id="ADVG01000005">
    <property type="protein sequence ID" value="EFH80348.1"/>
    <property type="molecule type" value="Genomic_DNA"/>
</dbReference>
<gene>
    <name evidence="5" type="ORF">Krac_0940</name>
</gene>
<dbReference type="SMART" id="SM00895">
    <property type="entry name" value="FCD"/>
    <property type="match status" value="1"/>
</dbReference>
<accession>D6U5T7</accession>
<dbReference type="SUPFAM" id="SSF48008">
    <property type="entry name" value="GntR ligand-binding domain-like"/>
    <property type="match status" value="1"/>
</dbReference>
<dbReference type="SUPFAM" id="SSF46785">
    <property type="entry name" value="Winged helix' DNA-binding domain"/>
    <property type="match status" value="1"/>
</dbReference>
<dbReference type="Pfam" id="PF07729">
    <property type="entry name" value="FCD"/>
    <property type="match status" value="1"/>
</dbReference>
<keyword evidence="1" id="KW-0805">Transcription regulation</keyword>
<dbReference type="AlphaFoldDB" id="D6U5T7"/>